<dbReference type="InterPro" id="IPR027417">
    <property type="entry name" value="P-loop_NTPase"/>
</dbReference>
<dbReference type="InterPro" id="IPR033756">
    <property type="entry name" value="YlxH/NBP35"/>
</dbReference>
<keyword evidence="5 6" id="KW-0411">Iron-sulfur</keyword>
<dbReference type="Proteomes" id="UP001156703">
    <property type="component" value="Unassembled WGS sequence"/>
</dbReference>
<name>A0ABQ5Z697_9SPHN</name>
<dbReference type="EMBL" id="BSOO01000006">
    <property type="protein sequence ID" value="GLR47180.1"/>
    <property type="molecule type" value="Genomic_DNA"/>
</dbReference>
<accession>A0ABQ5Z697</accession>
<dbReference type="InterPro" id="IPR044304">
    <property type="entry name" value="NUBPL-like"/>
</dbReference>
<evidence type="ECO:0000256" key="1">
    <source>
        <dbReference type="ARBA" id="ARBA00022723"/>
    </source>
</evidence>
<evidence type="ECO:0000256" key="5">
    <source>
        <dbReference type="ARBA" id="ARBA00023014"/>
    </source>
</evidence>
<evidence type="ECO:0000256" key="4">
    <source>
        <dbReference type="ARBA" id="ARBA00023004"/>
    </source>
</evidence>
<evidence type="ECO:0000313" key="7">
    <source>
        <dbReference type="EMBL" id="GLR47180.1"/>
    </source>
</evidence>
<dbReference type="InterPro" id="IPR019591">
    <property type="entry name" value="Mrp/NBP35_ATP-bd"/>
</dbReference>
<organism evidence="7 8">
    <name type="scientific">Sphingomonas astaxanthinifaciens DSM 22298</name>
    <dbReference type="NCBI Taxonomy" id="1123267"/>
    <lineage>
        <taxon>Bacteria</taxon>
        <taxon>Pseudomonadati</taxon>
        <taxon>Pseudomonadota</taxon>
        <taxon>Alphaproteobacteria</taxon>
        <taxon>Sphingomonadales</taxon>
        <taxon>Sphingomonadaceae</taxon>
        <taxon>Sphingomonas</taxon>
    </lineage>
</organism>
<dbReference type="Gene3D" id="3.40.50.300">
    <property type="entry name" value="P-loop containing nucleotide triphosphate hydrolases"/>
    <property type="match status" value="1"/>
</dbReference>
<evidence type="ECO:0000256" key="2">
    <source>
        <dbReference type="ARBA" id="ARBA00022741"/>
    </source>
</evidence>
<evidence type="ECO:0000313" key="8">
    <source>
        <dbReference type="Proteomes" id="UP001156703"/>
    </source>
</evidence>
<comment type="similarity">
    <text evidence="6">Belongs to the Mrp/NBP35 ATP-binding proteins family.</text>
</comment>
<dbReference type="RefSeq" id="WP_284273815.1">
    <property type="nucleotide sequence ID" value="NZ_BSOO01000006.1"/>
</dbReference>
<keyword evidence="3 6" id="KW-0067">ATP-binding</keyword>
<dbReference type="Pfam" id="PF10609">
    <property type="entry name" value="ParA"/>
    <property type="match status" value="1"/>
</dbReference>
<dbReference type="PANTHER" id="PTHR42961">
    <property type="entry name" value="IRON-SULFUR PROTEIN NUBPL"/>
    <property type="match status" value="1"/>
</dbReference>
<evidence type="ECO:0000256" key="3">
    <source>
        <dbReference type="ARBA" id="ARBA00022840"/>
    </source>
</evidence>
<keyword evidence="4 6" id="KW-0408">Iron</keyword>
<keyword evidence="2 6" id="KW-0547">Nucleotide-binding</keyword>
<dbReference type="PANTHER" id="PTHR42961:SF2">
    <property type="entry name" value="IRON-SULFUR PROTEIN NUBPL"/>
    <property type="match status" value="1"/>
</dbReference>
<comment type="subunit">
    <text evidence="6">Homodimer.</text>
</comment>
<comment type="caution">
    <text evidence="7">The sequence shown here is derived from an EMBL/GenBank/DDBJ whole genome shotgun (WGS) entry which is preliminary data.</text>
</comment>
<gene>
    <name evidence="7" type="ORF">GCM10007925_08910</name>
</gene>
<comment type="function">
    <text evidence="6">Binds and transfers iron-sulfur (Fe-S) clusters to target apoproteins. Can hydrolyze ATP.</text>
</comment>
<dbReference type="SUPFAM" id="SSF52540">
    <property type="entry name" value="P-loop containing nucleoside triphosphate hydrolases"/>
    <property type="match status" value="1"/>
</dbReference>
<keyword evidence="1 6" id="KW-0479">Metal-binding</keyword>
<feature type="binding site" evidence="6">
    <location>
        <begin position="79"/>
        <end position="86"/>
    </location>
    <ligand>
        <name>ATP</name>
        <dbReference type="ChEBI" id="CHEBI:30616"/>
    </ligand>
</feature>
<dbReference type="CDD" id="cd02037">
    <property type="entry name" value="Mrp_NBP35"/>
    <property type="match status" value="1"/>
</dbReference>
<sequence length="320" mass="32531">MTLDKSLFGADADRLRSVRLQDGVAALVAEARGLGEQERAALEARLRAAAAAQEGVNEVRVAMTASKPAGPKLIAVGSGKGGVGKSTVSVNLAIALARLGHRVGIIDADIYGPSQPTLLGTSERPVARDKQLIPVEAQGVKLLSVGQLVSPGHALAWRGPMAAGALTQLVEGDWSGTDYIVVDLPPGTGDVQLSLIQKARPVGAVVVSTPQDLSLIDARRAIDLFGKTAVPVLGIVENMAGYQCPHCGETSDPFGSGGAEAAAGEMGVPFLARLPLSASLRAESDAGRPPAAGEGPAAAAFRALAEAVLAQLDAVPASQI</sequence>
<protein>
    <recommendedName>
        <fullName evidence="6">Iron-sulfur cluster carrier protein</fullName>
    </recommendedName>
</protein>
<dbReference type="HAMAP" id="MF_02040">
    <property type="entry name" value="Mrp_NBP35"/>
    <property type="match status" value="1"/>
</dbReference>
<keyword evidence="8" id="KW-1185">Reference proteome</keyword>
<reference evidence="8" key="1">
    <citation type="journal article" date="2019" name="Int. J. Syst. Evol. Microbiol.">
        <title>The Global Catalogue of Microorganisms (GCM) 10K type strain sequencing project: providing services to taxonomists for standard genome sequencing and annotation.</title>
        <authorList>
            <consortium name="The Broad Institute Genomics Platform"/>
            <consortium name="The Broad Institute Genome Sequencing Center for Infectious Disease"/>
            <person name="Wu L."/>
            <person name="Ma J."/>
        </authorList>
    </citation>
    <scope>NUCLEOTIDE SEQUENCE [LARGE SCALE GENOMIC DNA]</scope>
    <source>
        <strain evidence="8">NBRC 102146</strain>
    </source>
</reference>
<evidence type="ECO:0000256" key="6">
    <source>
        <dbReference type="HAMAP-Rule" id="MF_02040"/>
    </source>
</evidence>
<proteinExistence type="inferred from homology"/>
<keyword evidence="6" id="KW-0378">Hydrolase</keyword>